<dbReference type="Pfam" id="PF13460">
    <property type="entry name" value="NAD_binding_10"/>
    <property type="match status" value="1"/>
</dbReference>
<dbReference type="Proteomes" id="UP001500604">
    <property type="component" value="Unassembled WGS sequence"/>
</dbReference>
<organism evidence="2 3">
    <name type="scientific">Kistimonas scapharcae</name>
    <dbReference type="NCBI Taxonomy" id="1036133"/>
    <lineage>
        <taxon>Bacteria</taxon>
        <taxon>Pseudomonadati</taxon>
        <taxon>Pseudomonadota</taxon>
        <taxon>Gammaproteobacteria</taxon>
        <taxon>Oceanospirillales</taxon>
        <taxon>Endozoicomonadaceae</taxon>
        <taxon>Kistimonas</taxon>
    </lineage>
</organism>
<dbReference type="Gene3D" id="3.40.50.720">
    <property type="entry name" value="NAD(P)-binding Rossmann-like Domain"/>
    <property type="match status" value="1"/>
</dbReference>
<dbReference type="EMBL" id="BAABFL010000008">
    <property type="protein sequence ID" value="GAA4647878.1"/>
    <property type="molecule type" value="Genomic_DNA"/>
</dbReference>
<keyword evidence="3" id="KW-1185">Reference proteome</keyword>
<evidence type="ECO:0000313" key="2">
    <source>
        <dbReference type="EMBL" id="GAA4647878.1"/>
    </source>
</evidence>
<evidence type="ECO:0000313" key="3">
    <source>
        <dbReference type="Proteomes" id="UP001500604"/>
    </source>
</evidence>
<dbReference type="InterPro" id="IPR016040">
    <property type="entry name" value="NAD(P)-bd_dom"/>
</dbReference>
<gene>
    <name evidence="2" type="ORF">GCM10023116_01400</name>
</gene>
<reference evidence="3" key="1">
    <citation type="journal article" date="2019" name="Int. J. Syst. Evol. Microbiol.">
        <title>The Global Catalogue of Microorganisms (GCM) 10K type strain sequencing project: providing services to taxonomists for standard genome sequencing and annotation.</title>
        <authorList>
            <consortium name="The Broad Institute Genomics Platform"/>
            <consortium name="The Broad Institute Genome Sequencing Center for Infectious Disease"/>
            <person name="Wu L."/>
            <person name="Ma J."/>
        </authorList>
    </citation>
    <scope>NUCLEOTIDE SEQUENCE [LARGE SCALE GENOMIC DNA]</scope>
    <source>
        <strain evidence="3">JCM 17805</strain>
    </source>
</reference>
<comment type="caution">
    <text evidence="2">The sequence shown here is derived from an EMBL/GenBank/DDBJ whole genome shotgun (WGS) entry which is preliminary data.</text>
</comment>
<dbReference type="CDD" id="cd05244">
    <property type="entry name" value="BVR-B_like_SDR_a"/>
    <property type="match status" value="1"/>
</dbReference>
<dbReference type="InterPro" id="IPR036291">
    <property type="entry name" value="NAD(P)-bd_dom_sf"/>
</dbReference>
<dbReference type="InterPro" id="IPR051606">
    <property type="entry name" value="Polyketide_Oxido-like"/>
</dbReference>
<dbReference type="PANTHER" id="PTHR43355:SF2">
    <property type="entry name" value="FLAVIN REDUCTASE (NADPH)"/>
    <property type="match status" value="1"/>
</dbReference>
<name>A0ABP8UVF5_9GAMM</name>
<evidence type="ECO:0000259" key="1">
    <source>
        <dbReference type="Pfam" id="PF13460"/>
    </source>
</evidence>
<dbReference type="SUPFAM" id="SSF51735">
    <property type="entry name" value="NAD(P)-binding Rossmann-fold domains"/>
    <property type="match status" value="1"/>
</dbReference>
<protein>
    <submittedName>
        <fullName evidence="2">NAD(P)-dependent oxidoreductase</fullName>
    </submittedName>
</protein>
<sequence>MKIAVLGATGWIGSTIKQEALTRGHQVIAISRTTNNADDENNVETRTLDLLSQESMTNAVQGADVVIAAIGGRAKGNHDIVPNTARRLLEELPACGINRLLWVGGAGSLEVAPGVALIDTPEFPAEYQPEAKAQGEALALFKASESTLNWVFVSPAAEIFPGERTGQYRTGGDQLLIDNDGNSRVSVQDFAVALIDEAEKNTYKKERIGIAY</sequence>
<accession>A0ABP8UVF5</accession>
<proteinExistence type="predicted"/>
<feature type="domain" description="NAD(P)-binding" evidence="1">
    <location>
        <begin position="7"/>
        <end position="197"/>
    </location>
</feature>
<dbReference type="RefSeq" id="WP_345192819.1">
    <property type="nucleotide sequence ID" value="NZ_BAABFL010000008.1"/>
</dbReference>
<dbReference type="PANTHER" id="PTHR43355">
    <property type="entry name" value="FLAVIN REDUCTASE (NADPH)"/>
    <property type="match status" value="1"/>
</dbReference>